<evidence type="ECO:0000313" key="15">
    <source>
        <dbReference type="Ensembl" id="ENSMODP00000015951.3"/>
    </source>
</evidence>
<keyword evidence="7 13" id="KW-0472">Membrane</keyword>
<keyword evidence="8" id="KW-1015">Disulfide bond</keyword>
<dbReference type="GO" id="GO:0004947">
    <property type="term" value="F:bradykinin receptor activity"/>
    <property type="evidence" value="ECO:0000318"/>
    <property type="project" value="GO_Central"/>
</dbReference>
<evidence type="ECO:0000256" key="9">
    <source>
        <dbReference type="ARBA" id="ARBA00023170"/>
    </source>
</evidence>
<evidence type="ECO:0000256" key="5">
    <source>
        <dbReference type="ARBA" id="ARBA00022989"/>
    </source>
</evidence>
<keyword evidence="10" id="KW-0325">Glycoprotein</keyword>
<evidence type="ECO:0000256" key="8">
    <source>
        <dbReference type="ARBA" id="ARBA00023157"/>
    </source>
</evidence>
<keyword evidence="16" id="KW-1185">Reference proteome</keyword>
<reference evidence="15 16" key="1">
    <citation type="journal article" date="2007" name="Nature">
        <title>Genome of the marsupial Monodelphis domestica reveals innovation in non-coding sequences.</title>
        <authorList>
            <person name="Mikkelsen T.S."/>
            <person name="Wakefield M.J."/>
            <person name="Aken B."/>
            <person name="Amemiya C.T."/>
            <person name="Chang J.L."/>
            <person name="Duke S."/>
            <person name="Garber M."/>
            <person name="Gentles A.J."/>
            <person name="Goodstadt L."/>
            <person name="Heger A."/>
            <person name="Jurka J."/>
            <person name="Kamal M."/>
            <person name="Mauceli E."/>
            <person name="Searle S.M."/>
            <person name="Sharpe T."/>
            <person name="Baker M.L."/>
            <person name="Batzer M.A."/>
            <person name="Benos P.V."/>
            <person name="Belov K."/>
            <person name="Clamp M."/>
            <person name="Cook A."/>
            <person name="Cuff J."/>
            <person name="Das R."/>
            <person name="Davidow L."/>
            <person name="Deakin J.E."/>
            <person name="Fazzari M.J."/>
            <person name="Glass J.L."/>
            <person name="Grabherr M."/>
            <person name="Greally J.M."/>
            <person name="Gu W."/>
            <person name="Hore T.A."/>
            <person name="Huttley G.A."/>
            <person name="Kleber M."/>
            <person name="Jirtle R.L."/>
            <person name="Koina E."/>
            <person name="Lee J.T."/>
            <person name="Mahony S."/>
            <person name="Marra M.A."/>
            <person name="Miller R.D."/>
            <person name="Nicholls R.D."/>
            <person name="Oda M."/>
            <person name="Papenfuss A.T."/>
            <person name="Parra Z.E."/>
            <person name="Pollock D.D."/>
            <person name="Ray D.A."/>
            <person name="Schein J.E."/>
            <person name="Speed T.P."/>
            <person name="Thompson K."/>
            <person name="VandeBerg J.L."/>
            <person name="Wade C.M."/>
            <person name="Walker J.A."/>
            <person name="Waters P.D."/>
            <person name="Webber C."/>
            <person name="Weidman J.R."/>
            <person name="Xie X."/>
            <person name="Zody M.C."/>
            <person name="Baldwin J."/>
            <person name="Abdouelleil A."/>
            <person name="Abdulkadir J."/>
            <person name="Abebe A."/>
            <person name="Abera B."/>
            <person name="Abreu J."/>
            <person name="Acer S.C."/>
            <person name="Aftuck L."/>
            <person name="Alexander A."/>
            <person name="An P."/>
            <person name="Anderson E."/>
            <person name="Anderson S."/>
            <person name="Arachi H."/>
            <person name="Azer M."/>
            <person name="Bachantsang P."/>
            <person name="Barry A."/>
            <person name="Bayul T."/>
            <person name="Berlin A."/>
            <person name="Bessette D."/>
            <person name="Bloom T."/>
            <person name="Bloom T."/>
            <person name="Boguslavskiy L."/>
            <person name="Bonnet C."/>
            <person name="Boukhgalter B."/>
            <person name="Bourzgui I."/>
            <person name="Brown A."/>
            <person name="Cahill P."/>
            <person name="Channer S."/>
            <person name="Cheshatsang Y."/>
            <person name="Chuda L."/>
            <person name="Citroen M."/>
            <person name="Collymore A."/>
            <person name="Cooke P."/>
            <person name="Costello M."/>
            <person name="D'Aco K."/>
            <person name="Daza R."/>
            <person name="De Haan G."/>
            <person name="DeGray S."/>
            <person name="DeMaso C."/>
            <person name="Dhargay N."/>
            <person name="Dooley K."/>
            <person name="Dooley E."/>
            <person name="Doricent M."/>
            <person name="Dorje P."/>
            <person name="Dorjee K."/>
            <person name="Dupes A."/>
            <person name="Elong R."/>
            <person name="Falk J."/>
            <person name="Farina A."/>
            <person name="Faro S."/>
            <person name="Ferguson D."/>
            <person name="Fisher S."/>
            <person name="Foley C.D."/>
            <person name="Franke A."/>
            <person name="Friedrich D."/>
            <person name="Gadbois L."/>
            <person name="Gearin G."/>
            <person name="Gearin C.R."/>
            <person name="Giannoukos G."/>
            <person name="Goode T."/>
            <person name="Graham J."/>
            <person name="Grandbois E."/>
            <person name="Grewal S."/>
            <person name="Gyaltsen K."/>
            <person name="Hafez N."/>
            <person name="Hagos B."/>
            <person name="Hall J."/>
            <person name="Henson C."/>
            <person name="Hollinger A."/>
            <person name="Honan T."/>
            <person name="Huard M.D."/>
            <person name="Hughes L."/>
            <person name="Hurhula B."/>
            <person name="Husby M.E."/>
            <person name="Kamat A."/>
            <person name="Kanga B."/>
            <person name="Kashin S."/>
            <person name="Khazanovich D."/>
            <person name="Kisner P."/>
            <person name="Lance K."/>
            <person name="Lara M."/>
            <person name="Lee W."/>
            <person name="Lennon N."/>
            <person name="Letendre F."/>
            <person name="LeVine R."/>
            <person name="Lipovsky A."/>
            <person name="Liu X."/>
            <person name="Liu J."/>
            <person name="Liu S."/>
            <person name="Lokyitsang T."/>
            <person name="Lokyitsang Y."/>
            <person name="Lubonja R."/>
            <person name="Lui A."/>
            <person name="MacDonald P."/>
            <person name="Magnisalis V."/>
            <person name="Maru K."/>
            <person name="Matthews C."/>
            <person name="McCusker W."/>
            <person name="McDonough S."/>
            <person name="Mehta T."/>
            <person name="Meldrim J."/>
            <person name="Meneus L."/>
            <person name="Mihai O."/>
            <person name="Mihalev A."/>
            <person name="Mihova T."/>
            <person name="Mittelman R."/>
            <person name="Mlenga V."/>
            <person name="Montmayeur A."/>
            <person name="Mulrain L."/>
            <person name="Navidi A."/>
            <person name="Naylor J."/>
            <person name="Negash T."/>
            <person name="Nguyen T."/>
            <person name="Nguyen N."/>
            <person name="Nicol R."/>
            <person name="Norbu C."/>
            <person name="Norbu N."/>
            <person name="Novod N."/>
            <person name="O'Neill B."/>
            <person name="Osman S."/>
            <person name="Markiewicz E."/>
            <person name="Oyono O.L."/>
            <person name="Patti C."/>
            <person name="Phunkhang P."/>
            <person name="Pierre F."/>
            <person name="Priest M."/>
            <person name="Raghuraman S."/>
            <person name="Rege F."/>
            <person name="Reyes R."/>
            <person name="Rise C."/>
            <person name="Rogov P."/>
            <person name="Ross K."/>
            <person name="Ryan E."/>
            <person name="Settipalli S."/>
            <person name="Shea T."/>
            <person name="Sherpa N."/>
            <person name="Shi L."/>
            <person name="Shih D."/>
            <person name="Sparrow T."/>
            <person name="Spaulding J."/>
            <person name="Stalker J."/>
            <person name="Stange-Thomann N."/>
            <person name="Stavropoulos S."/>
            <person name="Stone C."/>
            <person name="Strader C."/>
            <person name="Tesfaye S."/>
            <person name="Thomson T."/>
            <person name="Thoulutsang Y."/>
            <person name="Thoulutsang D."/>
            <person name="Topham K."/>
            <person name="Topping I."/>
            <person name="Tsamla T."/>
            <person name="Vassiliev H."/>
            <person name="Vo A."/>
            <person name="Wangchuk T."/>
            <person name="Wangdi T."/>
            <person name="Weiand M."/>
            <person name="Wilkinson J."/>
            <person name="Wilson A."/>
            <person name="Yadav S."/>
            <person name="Young G."/>
            <person name="Yu Q."/>
            <person name="Zembek L."/>
            <person name="Zhong D."/>
            <person name="Zimmer A."/>
            <person name="Zwirko Z."/>
            <person name="Jaffe D.B."/>
            <person name="Alvarez P."/>
            <person name="Brockman W."/>
            <person name="Butler J."/>
            <person name="Chin C."/>
            <person name="Gnerre S."/>
            <person name="MacCallum I."/>
            <person name="Graves J.A."/>
            <person name="Ponting C.P."/>
            <person name="Breen M."/>
            <person name="Samollow P.B."/>
            <person name="Lander E.S."/>
            <person name="Lindblad-Toh K."/>
        </authorList>
    </citation>
    <scope>NUCLEOTIDE SEQUENCE [LARGE SCALE GENOMIC DNA]</scope>
</reference>
<evidence type="ECO:0000256" key="11">
    <source>
        <dbReference type="ARBA" id="ARBA00023224"/>
    </source>
</evidence>
<evidence type="ECO:0000256" key="4">
    <source>
        <dbReference type="ARBA" id="ARBA00022692"/>
    </source>
</evidence>
<dbReference type="GeneTree" id="ENSGT01130000278308"/>
<dbReference type="FunCoup" id="F6T0H1">
    <property type="interactions" value="418"/>
</dbReference>
<feature type="domain" description="G-protein coupled receptors family 1 profile" evidence="14">
    <location>
        <begin position="39"/>
        <end position="297"/>
    </location>
</feature>
<evidence type="ECO:0000256" key="10">
    <source>
        <dbReference type="ARBA" id="ARBA00023180"/>
    </source>
</evidence>
<evidence type="ECO:0000256" key="13">
    <source>
        <dbReference type="SAM" id="Phobius"/>
    </source>
</evidence>
<keyword evidence="3" id="KW-1003">Cell membrane</keyword>
<keyword evidence="6" id="KW-0297">G-protein coupled receptor</keyword>
<dbReference type="HOGENOM" id="CLU_009579_8_3_1"/>
<evidence type="ECO:0000313" key="16">
    <source>
        <dbReference type="Proteomes" id="UP000002280"/>
    </source>
</evidence>
<evidence type="ECO:0000256" key="6">
    <source>
        <dbReference type="ARBA" id="ARBA00023040"/>
    </source>
</evidence>
<name>F6T0H1_MONDO</name>
<dbReference type="AlphaFoldDB" id="F6T0H1"/>
<feature type="transmembrane region" description="Helical" evidence="13">
    <location>
        <begin position="193"/>
        <end position="214"/>
    </location>
</feature>
<evidence type="ECO:0000256" key="3">
    <source>
        <dbReference type="ARBA" id="ARBA00022475"/>
    </source>
</evidence>
<dbReference type="GO" id="GO:0006954">
    <property type="term" value="P:inflammatory response"/>
    <property type="evidence" value="ECO:0007669"/>
    <property type="project" value="InterPro"/>
</dbReference>
<keyword evidence="4 13" id="KW-0812">Transmembrane</keyword>
<feature type="transmembrane region" description="Helical" evidence="13">
    <location>
        <begin position="91"/>
        <end position="117"/>
    </location>
</feature>
<dbReference type="InterPro" id="IPR050119">
    <property type="entry name" value="CCR1-9-like"/>
</dbReference>
<dbReference type="Ensembl" id="ENSMODT00000016245.3">
    <property type="protein sequence ID" value="ENSMODP00000015951.3"/>
    <property type="gene ID" value="ENSMODG00000012747.3"/>
</dbReference>
<dbReference type="GO" id="GO:0005886">
    <property type="term" value="C:plasma membrane"/>
    <property type="evidence" value="ECO:0000318"/>
    <property type="project" value="GO_Central"/>
</dbReference>
<feature type="transmembrane region" description="Helical" evidence="13">
    <location>
        <begin position="277"/>
        <end position="300"/>
    </location>
</feature>
<dbReference type="eggNOG" id="KOG3656">
    <property type="taxonomic scope" value="Eukaryota"/>
</dbReference>
<dbReference type="GO" id="GO:0042277">
    <property type="term" value="F:peptide binding"/>
    <property type="evidence" value="ECO:0007669"/>
    <property type="project" value="Ensembl"/>
</dbReference>
<feature type="transmembrane region" description="Helical" evidence="13">
    <location>
        <begin position="235"/>
        <end position="257"/>
    </location>
</feature>
<dbReference type="InterPro" id="IPR000276">
    <property type="entry name" value="GPCR_Rhodpsn"/>
</dbReference>
<gene>
    <name evidence="15" type="primary">BDKRB1</name>
</gene>
<dbReference type="PANTHER" id="PTHR10489:SF957">
    <property type="entry name" value="B2 BRADYKININ RECEPTOR"/>
    <property type="match status" value="1"/>
</dbReference>
<dbReference type="PROSITE" id="PS50262">
    <property type="entry name" value="G_PROTEIN_RECEP_F1_2"/>
    <property type="match status" value="1"/>
</dbReference>
<dbReference type="STRING" id="13616.ENSMODP00000015951"/>
<dbReference type="PRINTS" id="PR00425">
    <property type="entry name" value="BRADYKININR"/>
</dbReference>
<keyword evidence="9" id="KW-0675">Receptor</keyword>
<dbReference type="InParanoid" id="F6T0H1"/>
<comment type="subcellular location">
    <subcellularLocation>
        <location evidence="1">Cell membrane</location>
        <topology evidence="1">Multi-pass membrane protein</topology>
    </subcellularLocation>
</comment>
<dbReference type="CTD" id="623"/>
<dbReference type="SUPFAM" id="SSF81321">
    <property type="entry name" value="Family A G protein-coupled receptor-like"/>
    <property type="match status" value="1"/>
</dbReference>
<dbReference type="GO" id="GO:0032496">
    <property type="term" value="P:response to lipopolysaccharide"/>
    <property type="evidence" value="ECO:0007669"/>
    <property type="project" value="Ensembl"/>
</dbReference>
<reference evidence="15" key="2">
    <citation type="submission" date="2025-08" db="UniProtKB">
        <authorList>
            <consortium name="Ensembl"/>
        </authorList>
    </citation>
    <scope>IDENTIFICATION</scope>
</reference>
<proteinExistence type="predicted"/>
<dbReference type="InterPro" id="IPR000496">
    <property type="entry name" value="Brdyknn_rcpt"/>
</dbReference>
<feature type="transmembrane region" description="Helical" evidence="13">
    <location>
        <begin position="60"/>
        <end position="79"/>
    </location>
</feature>
<feature type="transmembrane region" description="Helical" evidence="13">
    <location>
        <begin position="138"/>
        <end position="160"/>
    </location>
</feature>
<sequence length="325" mass="37631">MNTFQNNTSYCVDRKELWDMLYRVLPTSIIVICCLGLLGNIFALFVFLLSRRRLTVAEIYLTNLSASDLVFVMGLPFWAENIREQFNWPFSHVLCYVINGATKANLFISIFLVVAISRDRYMALVHTMSSQMQRSQRQAQIICAFIWFLGGLLSIPTFLFRSVETVPNLNISSCILQFPHEIWLSIKVIKMSMVGFILPLVAIIFFSSHMIISLRSRTNTNLKRTGKINNTKATSLILTIVTVFIICWTPYHCFAVLEYLFWLKAVQGCFWEEFIDLGLICSTFFAFLNSCLNPVIYFFVGKLFRARVWEVYKQCITRCSTLMYP</sequence>
<evidence type="ECO:0000256" key="7">
    <source>
        <dbReference type="ARBA" id="ARBA00023136"/>
    </source>
</evidence>
<dbReference type="Bgee" id="ENSMODG00000012747">
    <property type="expression patterns" value="Expressed in uterine wall and 9 other cell types or tissues"/>
</dbReference>
<dbReference type="OrthoDB" id="6076970at2759"/>
<dbReference type="InterPro" id="IPR017452">
    <property type="entry name" value="GPCR_Rhodpsn_7TM"/>
</dbReference>
<dbReference type="RefSeq" id="XP_007473685.1">
    <property type="nucleotide sequence ID" value="XM_007473623.3"/>
</dbReference>
<dbReference type="OMA" id="GCFWEEL"/>
<organism evidence="15 16">
    <name type="scientific">Monodelphis domestica</name>
    <name type="common">Gray short-tailed opossum</name>
    <dbReference type="NCBI Taxonomy" id="13616"/>
    <lineage>
        <taxon>Eukaryota</taxon>
        <taxon>Metazoa</taxon>
        <taxon>Chordata</taxon>
        <taxon>Craniata</taxon>
        <taxon>Vertebrata</taxon>
        <taxon>Euteleostomi</taxon>
        <taxon>Mammalia</taxon>
        <taxon>Metatheria</taxon>
        <taxon>Didelphimorphia</taxon>
        <taxon>Didelphidae</taxon>
        <taxon>Monodelphis</taxon>
    </lineage>
</organism>
<dbReference type="Pfam" id="PF00001">
    <property type="entry name" value="7tm_1"/>
    <property type="match status" value="1"/>
</dbReference>
<dbReference type="KEGG" id="mdo:100023962"/>
<protein>
    <recommendedName>
        <fullName evidence="2">B1 bradykinin receptor</fullName>
    </recommendedName>
</protein>
<evidence type="ECO:0000259" key="14">
    <source>
        <dbReference type="PROSITE" id="PS50262"/>
    </source>
</evidence>
<dbReference type="InterPro" id="IPR001186">
    <property type="entry name" value="Brdyknn_1_rcpt"/>
</dbReference>
<dbReference type="GO" id="GO:0007186">
    <property type="term" value="P:G protein-coupled receptor signaling pathway"/>
    <property type="evidence" value="ECO:0000318"/>
    <property type="project" value="GO_Central"/>
</dbReference>
<evidence type="ECO:0000256" key="12">
    <source>
        <dbReference type="ARBA" id="ARBA00025112"/>
    </source>
</evidence>
<comment type="function">
    <text evidence="12">This is a receptor for bradykinin. Could be a factor in chronic pain and inflammation.</text>
</comment>
<dbReference type="PRINTS" id="PR00993">
    <property type="entry name" value="BRADYKINNB1R"/>
</dbReference>
<dbReference type="FunFam" id="1.20.1070.10:FF:000295">
    <property type="entry name" value="B1 bradykinin receptor"/>
    <property type="match status" value="1"/>
</dbReference>
<reference evidence="15" key="3">
    <citation type="submission" date="2025-09" db="UniProtKB">
        <authorList>
            <consortium name="Ensembl"/>
        </authorList>
    </citation>
    <scope>IDENTIFICATION</scope>
</reference>
<dbReference type="GeneID" id="100023962"/>
<dbReference type="GO" id="GO:0009612">
    <property type="term" value="P:response to mechanical stimulus"/>
    <property type="evidence" value="ECO:0007669"/>
    <property type="project" value="InterPro"/>
</dbReference>
<keyword evidence="5 13" id="KW-1133">Transmembrane helix</keyword>
<dbReference type="CDD" id="cd15380">
    <property type="entry name" value="7tmA_BK-1"/>
    <property type="match status" value="1"/>
</dbReference>
<dbReference type="PRINTS" id="PR00237">
    <property type="entry name" value="GPCRRHODOPSN"/>
</dbReference>
<dbReference type="PANTHER" id="PTHR10489">
    <property type="entry name" value="CELL ADHESION MOLECULE"/>
    <property type="match status" value="1"/>
</dbReference>
<keyword evidence="11" id="KW-0807">Transducer</keyword>
<evidence type="ECO:0000256" key="2">
    <source>
        <dbReference type="ARBA" id="ARBA00021062"/>
    </source>
</evidence>
<dbReference type="Proteomes" id="UP000002280">
    <property type="component" value="Chromosome 1"/>
</dbReference>
<evidence type="ECO:0000256" key="1">
    <source>
        <dbReference type="ARBA" id="ARBA00004651"/>
    </source>
</evidence>
<accession>F6T0H1</accession>
<feature type="transmembrane region" description="Helical" evidence="13">
    <location>
        <begin position="20"/>
        <end position="48"/>
    </location>
</feature>
<dbReference type="Gene3D" id="1.20.1070.10">
    <property type="entry name" value="Rhodopsin 7-helix transmembrane proteins"/>
    <property type="match status" value="1"/>
</dbReference>